<protein>
    <submittedName>
        <fullName evidence="2">Uncharacterized protein</fullName>
    </submittedName>
</protein>
<reference evidence="2" key="1">
    <citation type="journal article" date="2012" name="Proteomics">
        <title>Molecular diversity of the telson and venom components from Pandinus cavimanus (Scorpionidae Latreille 1802): transcriptome, venomics and function.</title>
        <authorList>
            <person name="Diego-Garcia E."/>
            <person name="Peigneur S."/>
            <person name="Clynen E."/>
            <person name="Marien T."/>
            <person name="Czech L."/>
            <person name="Schoofs L."/>
            <person name="Tytgat J."/>
        </authorList>
    </citation>
    <scope>NUCLEOTIDE SEQUENCE</scope>
</reference>
<accession>H2CYP5</accession>
<evidence type="ECO:0000256" key="1">
    <source>
        <dbReference type="SAM" id="Phobius"/>
    </source>
</evidence>
<organism evidence="2">
    <name type="scientific">Pandinus cavimanus</name>
    <name type="common">Tanzanian red clawed scorpion</name>
    <dbReference type="NCBI Taxonomy" id="217261"/>
    <lineage>
        <taxon>Eukaryota</taxon>
        <taxon>Metazoa</taxon>
        <taxon>Ecdysozoa</taxon>
        <taxon>Arthropoda</taxon>
        <taxon>Chelicerata</taxon>
        <taxon>Arachnida</taxon>
        <taxon>Scorpiones</taxon>
        <taxon>Iurida</taxon>
        <taxon>Scorpionoidea</taxon>
        <taxon>Scorpionidae</taxon>
        <taxon>Pandininae</taxon>
        <taxon>Pandinus</taxon>
    </lineage>
</organism>
<feature type="transmembrane region" description="Helical" evidence="1">
    <location>
        <begin position="12"/>
        <end position="28"/>
    </location>
</feature>
<proteinExistence type="evidence at transcript level"/>
<name>H2CYP5_PANCV</name>
<keyword evidence="1" id="KW-0812">Transmembrane</keyword>
<dbReference type="AlphaFoldDB" id="H2CYP5"/>
<sequence>MKKLKDFARNNIVLLVMVPSMIALHYIWSKLQDIEAFVPKEQKKDFPLKKMYSLVFGASSKDTGKKDS</sequence>
<dbReference type="EMBL" id="JN315725">
    <property type="protein sequence ID" value="AEX09203.1"/>
    <property type="molecule type" value="mRNA"/>
</dbReference>
<keyword evidence="1" id="KW-1133">Transmembrane helix</keyword>
<keyword evidence="1" id="KW-0472">Membrane</keyword>
<evidence type="ECO:0000313" key="2">
    <source>
        <dbReference type="EMBL" id="AEX09203.1"/>
    </source>
</evidence>